<evidence type="ECO:0000256" key="1">
    <source>
        <dbReference type="SAM" id="MobiDB-lite"/>
    </source>
</evidence>
<accession>A0A0H5Q385</accession>
<reference evidence="2" key="1">
    <citation type="submission" date="2015-06" db="EMBL/GenBank/DDBJ databases">
        <authorList>
            <person name="Joergensen T."/>
        </authorList>
    </citation>
    <scope>NUCLEOTIDE SEQUENCE</scope>
    <source>
        <plasmid evidence="2">pRGFK0793</plasmid>
    </source>
</reference>
<reference evidence="2" key="2">
    <citation type="submission" date="2015-07" db="EMBL/GenBank/DDBJ databases">
        <title>Plasmids, circular viruses and viroids from rat gut.</title>
        <authorList>
            <person name="Jorgensen T.J."/>
            <person name="Hansen M.A."/>
            <person name="Xu Z."/>
            <person name="Tabak M.A."/>
            <person name="Sorensen S.J."/>
            <person name="Hansen L.H."/>
        </authorList>
    </citation>
    <scope>NUCLEOTIDE SEQUENCE</scope>
    <source>
        <plasmid evidence="2">pRGFK0793</plasmid>
    </source>
</reference>
<dbReference type="AlphaFoldDB" id="A0A0H5Q385"/>
<dbReference type="EMBL" id="LN853401">
    <property type="protein sequence ID" value="CRY95849.1"/>
    <property type="molecule type" value="Genomic_DNA"/>
</dbReference>
<protein>
    <submittedName>
        <fullName evidence="2">Uncharacterized protein</fullName>
    </submittedName>
</protein>
<sequence length="91" mass="10013">MGDFFKIGIDSEKIAGKNIMRKGQGMGSLALLYFPEQKSILKNKKEDRKRGGRSRPFSLAVPPNTPQGVPFSPLPSRLCRAGVSAFAFRSQ</sequence>
<name>A0A0H5Q385_9ZZZZ</name>
<feature type="region of interest" description="Disordered" evidence="1">
    <location>
        <begin position="42"/>
        <end position="73"/>
    </location>
</feature>
<organism evidence="2">
    <name type="scientific">uncultured prokaryote</name>
    <dbReference type="NCBI Taxonomy" id="198431"/>
    <lineage>
        <taxon>unclassified sequences</taxon>
        <taxon>environmental samples</taxon>
    </lineage>
</organism>
<proteinExistence type="predicted"/>
<keyword evidence="2" id="KW-0614">Plasmid</keyword>
<geneLocation type="plasmid" evidence="2">
    <name>pRGFK0793</name>
</geneLocation>
<evidence type="ECO:0000313" key="2">
    <source>
        <dbReference type="EMBL" id="CRY95849.1"/>
    </source>
</evidence>